<keyword evidence="5" id="KW-1185">Reference proteome</keyword>
<gene>
    <name evidence="4" type="ORF">AB675_9441</name>
</gene>
<comment type="caution">
    <text evidence="4">The sequence shown here is derived from an EMBL/GenBank/DDBJ whole genome shotgun (WGS) entry which is preliminary data.</text>
</comment>
<dbReference type="STRING" id="1664694.A0A0N0NHH6"/>
<evidence type="ECO:0000256" key="1">
    <source>
        <dbReference type="SAM" id="MobiDB-lite"/>
    </source>
</evidence>
<feature type="transmembrane region" description="Helical" evidence="2">
    <location>
        <begin position="394"/>
        <end position="417"/>
    </location>
</feature>
<dbReference type="InterPro" id="IPR033121">
    <property type="entry name" value="PEPTIDASE_A1"/>
</dbReference>
<organism evidence="4 5">
    <name type="scientific">Cyphellophora attinorum</name>
    <dbReference type="NCBI Taxonomy" id="1664694"/>
    <lineage>
        <taxon>Eukaryota</taxon>
        <taxon>Fungi</taxon>
        <taxon>Dikarya</taxon>
        <taxon>Ascomycota</taxon>
        <taxon>Pezizomycotina</taxon>
        <taxon>Eurotiomycetes</taxon>
        <taxon>Chaetothyriomycetidae</taxon>
        <taxon>Chaetothyriales</taxon>
        <taxon>Cyphellophoraceae</taxon>
        <taxon>Cyphellophora</taxon>
    </lineage>
</organism>
<dbReference type="InterPro" id="IPR021109">
    <property type="entry name" value="Peptidase_aspartic_dom_sf"/>
</dbReference>
<dbReference type="PROSITE" id="PS51767">
    <property type="entry name" value="PEPTIDASE_A1"/>
    <property type="match status" value="1"/>
</dbReference>
<proteinExistence type="predicted"/>
<feature type="compositionally biased region" description="Polar residues" evidence="1">
    <location>
        <begin position="468"/>
        <end position="478"/>
    </location>
</feature>
<dbReference type="Proteomes" id="UP000038010">
    <property type="component" value="Unassembled WGS sequence"/>
</dbReference>
<dbReference type="Gene3D" id="2.40.70.10">
    <property type="entry name" value="Acid Proteases"/>
    <property type="match status" value="2"/>
</dbReference>
<protein>
    <recommendedName>
        <fullName evidence="3">Peptidase A1 domain-containing protein</fullName>
    </recommendedName>
</protein>
<feature type="domain" description="Peptidase A1" evidence="3">
    <location>
        <begin position="28"/>
        <end position="355"/>
    </location>
</feature>
<dbReference type="OrthoDB" id="4074350at2759"/>
<evidence type="ECO:0000256" key="2">
    <source>
        <dbReference type="SAM" id="Phobius"/>
    </source>
</evidence>
<keyword evidence="2" id="KW-0812">Transmembrane</keyword>
<keyword evidence="2" id="KW-0472">Membrane</keyword>
<dbReference type="Pfam" id="PF00026">
    <property type="entry name" value="Asp"/>
    <property type="match status" value="1"/>
</dbReference>
<reference evidence="4 5" key="1">
    <citation type="submission" date="2015-06" db="EMBL/GenBank/DDBJ databases">
        <title>Draft genome of the ant-associated black yeast Phialophora attae CBS 131958.</title>
        <authorList>
            <person name="Moreno L.F."/>
            <person name="Stielow B.J."/>
            <person name="de Hoog S."/>
            <person name="Vicente V.A."/>
            <person name="Weiss V.A."/>
            <person name="de Vries M."/>
            <person name="Cruz L.M."/>
            <person name="Souza E.M."/>
        </authorList>
    </citation>
    <scope>NUCLEOTIDE SEQUENCE [LARGE SCALE GENOMIC DNA]</scope>
    <source>
        <strain evidence="4 5">CBS 131958</strain>
    </source>
</reference>
<dbReference type="EMBL" id="LFJN01000052">
    <property type="protein sequence ID" value="KPI34701.1"/>
    <property type="molecule type" value="Genomic_DNA"/>
</dbReference>
<dbReference type="VEuPathDB" id="FungiDB:AB675_9441"/>
<dbReference type="GeneID" id="28741854"/>
<feature type="region of interest" description="Disordered" evidence="1">
    <location>
        <begin position="456"/>
        <end position="520"/>
    </location>
</feature>
<dbReference type="SUPFAM" id="SSF50630">
    <property type="entry name" value="Acid proteases"/>
    <property type="match status" value="1"/>
</dbReference>
<sequence>MSCPNGAGPLQLPIRNVTISDDARGSFWGIEVGVGTPQQILSLAPSFSVRDFYVSNSADCEKGNSTCIALRGGVFDSSASSTFVRDTQEQWNGTDPGNQDAAHNVFFHDTVRFGANGSTDNMPMALNSPGYGFSGGFPLHPNSSFLRTIFANDDVPSKAFGLYVGSTAPENPDNGLLVVGGYDQARVAGQFYEGQIPADDCAFCLEIQTLAWDGDNTSSPLIEDNGDPRTRIQLEPFTMQVDLPPAIYSRFLTATGGTHNTTLRAPVYPPSAIPKGNLSVTFTNGHRATVPASELFVHQQKYEDGLYTLDNDADVWSVVFNQSSGTLTNTHLWGTAFLSQQYVVVDEERAQWRIAKAVKAINDEVVKPNITVICAEDQDYAIISGRGKGISKGAIAGGVIGGVIGIVMIMFAVWFFLRRRRSKRQELDASPVHEKSSSPPPYHADAVAIEVDAPRLSGRPPMSELSDQHSTNRWTSGANEVEGSEAATELWTPKSMTAVEMPADSIQQNKEADSIQRNKE</sequence>
<keyword evidence="2" id="KW-1133">Transmembrane helix</keyword>
<dbReference type="AlphaFoldDB" id="A0A0N0NHH6"/>
<evidence type="ECO:0000259" key="3">
    <source>
        <dbReference type="PROSITE" id="PS51767"/>
    </source>
</evidence>
<evidence type="ECO:0000313" key="4">
    <source>
        <dbReference type="EMBL" id="KPI34701.1"/>
    </source>
</evidence>
<evidence type="ECO:0000313" key="5">
    <source>
        <dbReference type="Proteomes" id="UP000038010"/>
    </source>
</evidence>
<name>A0A0N0NHH6_9EURO</name>
<feature type="compositionally biased region" description="Basic and acidic residues" evidence="1">
    <location>
        <begin position="510"/>
        <end position="520"/>
    </location>
</feature>
<accession>A0A0N0NHH6</accession>
<dbReference type="RefSeq" id="XP_017994664.1">
    <property type="nucleotide sequence ID" value="XM_018149974.1"/>
</dbReference>